<gene>
    <name evidence="2" type="ORF">GPM918_LOCUS24789</name>
    <name evidence="3" type="ORF">SRO942_LOCUS24792</name>
</gene>
<dbReference type="EMBL" id="CAJNOQ010009374">
    <property type="protein sequence ID" value="CAF1223075.1"/>
    <property type="molecule type" value="Genomic_DNA"/>
</dbReference>
<evidence type="ECO:0000313" key="3">
    <source>
        <dbReference type="EMBL" id="CAF3986336.1"/>
    </source>
</evidence>
<feature type="transmembrane region" description="Helical" evidence="1">
    <location>
        <begin position="51"/>
        <end position="72"/>
    </location>
</feature>
<keyword evidence="1" id="KW-0812">Transmembrane</keyword>
<dbReference type="Proteomes" id="UP000681722">
    <property type="component" value="Unassembled WGS sequence"/>
</dbReference>
<proteinExistence type="predicted"/>
<evidence type="ECO:0000313" key="4">
    <source>
        <dbReference type="Proteomes" id="UP000663829"/>
    </source>
</evidence>
<comment type="caution">
    <text evidence="2">The sequence shown here is derived from an EMBL/GenBank/DDBJ whole genome shotgun (WGS) entry which is preliminary data.</text>
</comment>
<protein>
    <submittedName>
        <fullName evidence="2">Uncharacterized protein</fullName>
    </submittedName>
</protein>
<name>A0A814Y182_9BILA</name>
<dbReference type="OrthoDB" id="10046728at2759"/>
<reference evidence="2" key="1">
    <citation type="submission" date="2021-02" db="EMBL/GenBank/DDBJ databases">
        <authorList>
            <person name="Nowell W R."/>
        </authorList>
    </citation>
    <scope>NUCLEOTIDE SEQUENCE</scope>
</reference>
<evidence type="ECO:0000313" key="2">
    <source>
        <dbReference type="EMBL" id="CAF1223075.1"/>
    </source>
</evidence>
<feature type="transmembrane region" description="Helical" evidence="1">
    <location>
        <begin position="383"/>
        <end position="409"/>
    </location>
</feature>
<dbReference type="EMBL" id="CAJOBC010009377">
    <property type="protein sequence ID" value="CAF3986336.1"/>
    <property type="molecule type" value="Genomic_DNA"/>
</dbReference>
<keyword evidence="1" id="KW-0472">Membrane</keyword>
<accession>A0A814Y182</accession>
<keyword evidence="4" id="KW-1185">Reference proteome</keyword>
<organism evidence="2 4">
    <name type="scientific">Didymodactylos carnosus</name>
    <dbReference type="NCBI Taxonomy" id="1234261"/>
    <lineage>
        <taxon>Eukaryota</taxon>
        <taxon>Metazoa</taxon>
        <taxon>Spiralia</taxon>
        <taxon>Gnathifera</taxon>
        <taxon>Rotifera</taxon>
        <taxon>Eurotatoria</taxon>
        <taxon>Bdelloidea</taxon>
        <taxon>Philodinida</taxon>
        <taxon>Philodinidae</taxon>
        <taxon>Didymodactylos</taxon>
    </lineage>
</organism>
<dbReference type="Proteomes" id="UP000663829">
    <property type="component" value="Unassembled WGS sequence"/>
</dbReference>
<keyword evidence="1" id="KW-1133">Transmembrane helix</keyword>
<evidence type="ECO:0000256" key="1">
    <source>
        <dbReference type="SAM" id="Phobius"/>
    </source>
</evidence>
<sequence length="426" mass="49214">MFLCLVLPIRQHLSSLYEFVKKKIKQFNLFTSKPPSTDAHEIKNQVYATRLFIITFTAALTVLVIYTSLIAITVTVTVKSPTLEHYSELQEKYSQTLLCPCTQMSIPYGKLIQLSASYHQVCSSQFTTDEWFQYISYTQVSIIHDDFRRRGCYGFEMLSSFCQLTSQTINDELLRFYSLIYTSSTITPNRTFQLETQALIKQFQSTTTNSFLQLLQLILDITQSNGLISGLNTNYYVVYWGTFNTFNTLYFLRGYNAEDCYCQATYKCQDSSFLVSDSDYRDEIPGFIEGCFIVYSLLQSTLECWYQQTCFQQLINDLNVTTGSNFTILDSSQPSLYQPTTTIQEIVNNLMVEQWNSNVSFELYYQRCQPSVCHYTYVKKFDYLYIITTILGLVGGLSTILSTLIPNLVNLIRRKKIRATNKNGKK</sequence>
<dbReference type="AlphaFoldDB" id="A0A814Y182"/>